<dbReference type="GO" id="GO:0006139">
    <property type="term" value="P:nucleobase-containing compound metabolic process"/>
    <property type="evidence" value="ECO:0007669"/>
    <property type="project" value="UniProtKB-ARBA"/>
</dbReference>
<feature type="compositionally biased region" description="Polar residues" evidence="1">
    <location>
        <begin position="860"/>
        <end position="872"/>
    </location>
</feature>
<feature type="compositionally biased region" description="Polar residues" evidence="1">
    <location>
        <begin position="1055"/>
        <end position="1065"/>
    </location>
</feature>
<feature type="compositionally biased region" description="Polar residues" evidence="1">
    <location>
        <begin position="781"/>
        <end position="796"/>
    </location>
</feature>
<sequence>MPSQKRGDKMRNAATQEALRSPMRYRHGAVVTKGGKIIARGHNHIRTGFSGPLSAHETIVLPKHAQNDAHCCASYTDEEAPAPRPGLASSYFSMHAEMHAIHTILRGARPHLARSSVQLCPTHEEDVPDVLARATSALALDGSRSATANQDCSRLSDASHTTGRVNAANVKTKCDRALVEAGAGRGCGQWVGNQEAQRLRHEFQQRRAEHLERRKQEKRERKARGLRATSSSGSCSSDSTAESDSTNSGTSSSGPSTPPLSAQDKGGKPMDMSAVPPALLSSTLAYRRVRATSRPREDAGDSRLRGADLYVVRLLQDVESKAKAKEHRRRHQRATPAIAPRAAPATPLNVVPRYADSRPCWRCLEWMLWAGIKRVYWTNAEGEWHGGKVSALLFGEGVASVSSSQSVLVPVHLTQYEHAAALLETGASREDTRQTYDPVYPSTFSAQTRQDSSASLPFGRNVSGPIALDDFSADEDDMQGAPMSAPVYGLNASRSQSRLYSPMRGRPAANQAASSSHFIVMVPPADLPTESLPSRSAILASHARRGILLPLYPTLGGQLYALAREYGLPSVGGISLYLLDDGSGNLGPRVSDTTWASLWSGFFEDDLDESIGPVRSSDIDFPSRPSPLPYARRFTPTSPRRRLPRVPSNASFSSTRSNSAAAYTLETGRLPIVGRFEWAVDPQRARWWTSFVTRGTDEAAQETTEPTSAPLPTRQVSGSGPRPLRLNQQLSPPNTRRGSGRSLPQAPDNALNAFTQTRDVFDSAPMPAAPPTSFDAPGQRTPVTEASAPGQTNTNAVGSQSVLMLGTPFEGGEPRSVTGASAPAPAFPTSLSSDSSPTLAAEAANPWSVENGRVRAVAVPQSSRPVPSSTAIQHIAEDRVATPTAEEQKPEKPEPTHHHYTMSATVASLSAAASRFFGGRGHEDKQRTTDEAPAKPKASLAAEDKPQTPTSPVHDVETARERVTEMERHSAQARRHAHRASVEVPRSVRRASARISEVIGNTNRGVTTPTSPILPAENALEAVPTGAERSDVSGTVDDSQSSSTTSAARFGRSKPTPTETPTVGQHSVARKSITRPPLRSTEGDIFGAVPKSGDTREMVTNLEQAPPRMGHQSHPSLRSPIVLDTHLPESNETRAPEPKLDPVQLSRQSSIEFDNTLGDLQRALELLSPRQRSRTSRTAQRGSELARNNSLDSTQNSLAASVQSKPMSRRLFDEDNVPSQTQPGQVPSVANTGATTDGARATAGEERASLTHSAPGATLAEAAPVGGNETWPHTLKYSQDTWSDGTSRTSLQMPSMNQADTDVPSSAYTASDVQPLRAAEPDTPQTSAPASVPAMQLNQLGEFVFPDKTSGQDGPPPPPPKDAQSALQDTAQVPRNPAVRAHDGFAARAEDDWAQWSADAETVVPGLPPAPQRDTPAPAPAPAPALRVAEDTENYVPESSIRNSADATQYIRVSEGQYMRINEQGNIVEEDVWRESTQGQPQGMMLQPNSVQPGFPPLDTSQPSLSAPNVAQPSFAAQDVSQQSSGQGVTQGPPQGLPQGPQGILQSMPQDFPQGQPRDLPQSMPQGIPQGQPRDLPQSIPQGPVSNTAPNTASNLPQPAPQAIAQDASHEFVGGFPQSTTQDLTQPPPMPPSGVGAVSTQPNQMAGHSSPPVLSFPPNDRNAKSSDVMQAGVDRTPQSMAESTPQSMETDTFVRPDEQQRVGSVSDPRRLEAPMPNRPTASPNETSPNVGGVSSDNDYDSLMPTNQAQFSPNSNELPLPQGRTTPPSEPRVMSAMSPMSPNTSKPTSSGFSLTSRSPRRLRHSASSDRLQSSPSGTSGARSFLAKMSPKLKWGRKKKGEDRKLPSVSAPIAAMPLPPSDDAMEGNAARMSNTSVSSVSRGNLRRSGAPYFDPATLVSSPSLGGAEGVPINAHEFEPPHSVFRMGGASASLPTLALHDSAGDASVSQLRSPFPGSPADAENTGVFAPSAPDLPSPELHQSALGAAPTGGASMYPTEAPSMPASQSFSFDDPQNSVYTGQSRGAPDGTHDALVPGMASASYNTPDTTQNAMTLLDDQAPPKRSTGGIETFGRGAPNDALSDAPDAPSATVGGSVYAPQGASTVGASGAAVTTAGTGERVAGAADEPWASHAEHGASSLAKKIPGLDRLDRFSGGQAKEASSHGKGVLNALTAGSFRKG</sequence>
<feature type="region of interest" description="Disordered" evidence="1">
    <location>
        <begin position="1613"/>
        <end position="1857"/>
    </location>
</feature>
<feature type="region of interest" description="Disordered" evidence="1">
    <location>
        <begin position="626"/>
        <end position="658"/>
    </location>
</feature>
<feature type="region of interest" description="Disordered" evidence="1">
    <location>
        <begin position="919"/>
        <end position="964"/>
    </location>
</feature>
<feature type="region of interest" description="Disordered" evidence="1">
    <location>
        <begin position="761"/>
        <end position="796"/>
    </location>
</feature>
<feature type="compositionally biased region" description="Low complexity" evidence="1">
    <location>
        <begin position="828"/>
        <end position="838"/>
    </location>
</feature>
<feature type="compositionally biased region" description="Low complexity" evidence="1">
    <location>
        <begin position="229"/>
        <end position="261"/>
    </location>
</feature>
<feature type="compositionally biased region" description="Low complexity" evidence="1">
    <location>
        <begin position="1232"/>
        <end position="1242"/>
    </location>
</feature>
<evidence type="ECO:0000256" key="1">
    <source>
        <dbReference type="SAM" id="MobiDB-lite"/>
    </source>
</evidence>
<feature type="compositionally biased region" description="Polar residues" evidence="1">
    <location>
        <begin position="1676"/>
        <end position="1690"/>
    </location>
</feature>
<dbReference type="Gene3D" id="3.40.140.10">
    <property type="entry name" value="Cytidine Deaminase, domain 2"/>
    <property type="match status" value="1"/>
</dbReference>
<feature type="region of interest" description="Disordered" evidence="1">
    <location>
        <begin position="1475"/>
        <end position="1599"/>
    </location>
</feature>
<feature type="compositionally biased region" description="Polar residues" evidence="1">
    <location>
        <begin position="1743"/>
        <end position="1766"/>
    </location>
</feature>
<proteinExistence type="predicted"/>
<feature type="region of interest" description="Disordered" evidence="1">
    <location>
        <begin position="1945"/>
        <end position="2006"/>
    </location>
</feature>
<feature type="region of interest" description="Disordered" evidence="1">
    <location>
        <begin position="696"/>
        <end position="748"/>
    </location>
</feature>
<feature type="compositionally biased region" description="Polar residues" evidence="1">
    <location>
        <begin position="1719"/>
        <end position="1736"/>
    </location>
</feature>
<feature type="region of interest" description="Disordered" evidence="1">
    <location>
        <begin position="205"/>
        <end position="275"/>
    </location>
</feature>
<feature type="compositionally biased region" description="Polar residues" evidence="1">
    <location>
        <begin position="726"/>
        <end position="737"/>
    </location>
</feature>
<protein>
    <recommendedName>
        <fullName evidence="4">CMP/dCMP-type deaminase domain-containing protein</fullName>
    </recommendedName>
</protein>
<organism evidence="2 3">
    <name type="scientific">Malassezia brasiliensis</name>
    <dbReference type="NCBI Taxonomy" id="1821822"/>
    <lineage>
        <taxon>Eukaryota</taxon>
        <taxon>Fungi</taxon>
        <taxon>Dikarya</taxon>
        <taxon>Basidiomycota</taxon>
        <taxon>Ustilaginomycotina</taxon>
        <taxon>Malasseziomycetes</taxon>
        <taxon>Malasseziales</taxon>
        <taxon>Malasseziaceae</taxon>
        <taxon>Malassezia</taxon>
    </lineage>
</organism>
<keyword evidence="3" id="KW-1185">Reference proteome</keyword>
<feature type="compositionally biased region" description="Polar residues" evidence="1">
    <location>
        <begin position="1579"/>
        <end position="1596"/>
    </location>
</feature>
<feature type="compositionally biased region" description="Low complexity" evidence="1">
    <location>
        <begin position="2073"/>
        <end position="2087"/>
    </location>
</feature>
<feature type="region of interest" description="Disordered" evidence="1">
    <location>
        <begin position="2055"/>
        <end position="2103"/>
    </location>
</feature>
<feature type="region of interest" description="Disordered" evidence="1">
    <location>
        <begin position="1345"/>
        <end position="1369"/>
    </location>
</feature>
<feature type="compositionally biased region" description="Polar residues" evidence="1">
    <location>
        <begin position="1475"/>
        <end position="1492"/>
    </location>
</feature>
<evidence type="ECO:0000313" key="3">
    <source>
        <dbReference type="Proteomes" id="UP001216638"/>
    </source>
</evidence>
<evidence type="ECO:0008006" key="4">
    <source>
        <dbReference type="Google" id="ProtNLM"/>
    </source>
</evidence>
<feature type="compositionally biased region" description="Basic and acidic residues" evidence="1">
    <location>
        <begin position="920"/>
        <end position="934"/>
    </location>
</feature>
<dbReference type="InterPro" id="IPR016193">
    <property type="entry name" value="Cytidine_deaminase-like"/>
</dbReference>
<reference evidence="2" key="1">
    <citation type="submission" date="2023-03" db="EMBL/GenBank/DDBJ databases">
        <title>Mating type loci evolution in Malassezia.</title>
        <authorList>
            <person name="Coelho M.A."/>
        </authorList>
    </citation>
    <scope>NUCLEOTIDE SEQUENCE</scope>
    <source>
        <strain evidence="2">CBS 14135</strain>
    </source>
</reference>
<feature type="compositionally biased region" description="Basic and acidic residues" evidence="1">
    <location>
        <begin position="875"/>
        <end position="897"/>
    </location>
</feature>
<feature type="compositionally biased region" description="Polar residues" evidence="1">
    <location>
        <begin position="1777"/>
        <end position="1796"/>
    </location>
</feature>
<feature type="region of interest" description="Disordered" evidence="1">
    <location>
        <begin position="859"/>
        <end position="898"/>
    </location>
</feature>
<name>A0AAF0DRC6_9BASI</name>
<feature type="compositionally biased region" description="Basic and acidic residues" evidence="1">
    <location>
        <begin position="205"/>
        <end position="220"/>
    </location>
</feature>
<dbReference type="EMBL" id="CP119951">
    <property type="protein sequence ID" value="WFC93987.1"/>
    <property type="molecule type" value="Genomic_DNA"/>
</dbReference>
<feature type="compositionally biased region" description="Low complexity" evidence="1">
    <location>
        <begin position="1521"/>
        <end position="1547"/>
    </location>
</feature>
<feature type="compositionally biased region" description="Polar residues" evidence="1">
    <location>
        <begin position="1499"/>
        <end position="1512"/>
    </location>
</feature>
<feature type="region of interest" description="Disordered" evidence="1">
    <location>
        <begin position="1165"/>
        <end position="1309"/>
    </location>
</feature>
<feature type="compositionally biased region" description="Polar residues" evidence="1">
    <location>
        <begin position="1276"/>
        <end position="1309"/>
    </location>
</feature>
<feature type="compositionally biased region" description="Basic and acidic residues" evidence="1">
    <location>
        <begin position="954"/>
        <end position="964"/>
    </location>
</feature>
<feature type="region of interest" description="Disordered" evidence="1">
    <location>
        <begin position="2119"/>
        <end position="2177"/>
    </location>
</feature>
<gene>
    <name evidence="2" type="ORF">MBRA1_000614</name>
</gene>
<feature type="region of interest" description="Disordered" evidence="1">
    <location>
        <begin position="1024"/>
        <end position="1095"/>
    </location>
</feature>
<evidence type="ECO:0000313" key="2">
    <source>
        <dbReference type="EMBL" id="WFC93987.1"/>
    </source>
</evidence>
<feature type="region of interest" description="Disordered" evidence="1">
    <location>
        <begin position="813"/>
        <end position="838"/>
    </location>
</feature>
<feature type="compositionally biased region" description="Polar residues" evidence="1">
    <location>
        <begin position="1807"/>
        <end position="1820"/>
    </location>
</feature>
<feature type="compositionally biased region" description="Low complexity" evidence="1">
    <location>
        <begin position="648"/>
        <end position="658"/>
    </location>
</feature>
<feature type="compositionally biased region" description="Polar residues" evidence="1">
    <location>
        <begin position="1217"/>
        <end position="1231"/>
    </location>
</feature>
<feature type="compositionally biased region" description="Low complexity" evidence="1">
    <location>
        <begin position="1032"/>
        <end position="1046"/>
    </location>
</feature>
<accession>A0AAF0DRC6</accession>
<dbReference type="Proteomes" id="UP001216638">
    <property type="component" value="Chromosome 1"/>
</dbReference>
<feature type="compositionally biased region" description="Polar residues" evidence="1">
    <location>
        <begin position="1638"/>
        <end position="1647"/>
    </location>
</feature>
<feature type="compositionally biased region" description="Polar residues" evidence="1">
    <location>
        <begin position="1186"/>
        <end position="1206"/>
    </location>
</feature>
<dbReference type="SUPFAM" id="SSF53927">
    <property type="entry name" value="Cytidine deaminase-like"/>
    <property type="match status" value="1"/>
</dbReference>
<dbReference type="GO" id="GO:0003824">
    <property type="term" value="F:catalytic activity"/>
    <property type="evidence" value="ECO:0007669"/>
    <property type="project" value="InterPro"/>
</dbReference>